<feature type="region of interest" description="Disordered" evidence="2">
    <location>
        <begin position="517"/>
        <end position="573"/>
    </location>
</feature>
<feature type="compositionally biased region" description="Basic residues" evidence="2">
    <location>
        <begin position="559"/>
        <end position="568"/>
    </location>
</feature>
<comment type="similarity">
    <text evidence="1">Belongs to the asteroid family.</text>
</comment>
<dbReference type="PANTHER" id="PTHR15665">
    <property type="entry name" value="ASTEROID PROTEIN"/>
    <property type="match status" value="1"/>
</dbReference>
<name>A0A3N4JJC6_9PEZI</name>
<evidence type="ECO:0000256" key="2">
    <source>
        <dbReference type="SAM" id="MobiDB-lite"/>
    </source>
</evidence>
<reference evidence="4 5" key="1">
    <citation type="journal article" date="2018" name="Nat. Ecol. Evol.">
        <title>Pezizomycetes genomes reveal the molecular basis of ectomycorrhizal truffle lifestyle.</title>
        <authorList>
            <person name="Murat C."/>
            <person name="Payen T."/>
            <person name="Noel B."/>
            <person name="Kuo A."/>
            <person name="Morin E."/>
            <person name="Chen J."/>
            <person name="Kohler A."/>
            <person name="Krizsan K."/>
            <person name="Balestrini R."/>
            <person name="Da Silva C."/>
            <person name="Montanini B."/>
            <person name="Hainaut M."/>
            <person name="Levati E."/>
            <person name="Barry K.W."/>
            <person name="Belfiori B."/>
            <person name="Cichocki N."/>
            <person name="Clum A."/>
            <person name="Dockter R.B."/>
            <person name="Fauchery L."/>
            <person name="Guy J."/>
            <person name="Iotti M."/>
            <person name="Le Tacon F."/>
            <person name="Lindquist E.A."/>
            <person name="Lipzen A."/>
            <person name="Malagnac F."/>
            <person name="Mello A."/>
            <person name="Molinier V."/>
            <person name="Miyauchi S."/>
            <person name="Poulain J."/>
            <person name="Riccioni C."/>
            <person name="Rubini A."/>
            <person name="Sitrit Y."/>
            <person name="Splivallo R."/>
            <person name="Traeger S."/>
            <person name="Wang M."/>
            <person name="Zifcakova L."/>
            <person name="Wipf D."/>
            <person name="Zambonelli A."/>
            <person name="Paolocci F."/>
            <person name="Nowrousian M."/>
            <person name="Ottonello S."/>
            <person name="Baldrian P."/>
            <person name="Spatafora J.W."/>
            <person name="Henrissat B."/>
            <person name="Nagy L.G."/>
            <person name="Aury J.M."/>
            <person name="Wincker P."/>
            <person name="Grigoriev I.V."/>
            <person name="Bonfante P."/>
            <person name="Martin F.M."/>
        </authorList>
    </citation>
    <scope>NUCLEOTIDE SEQUENCE [LARGE SCALE GENOMIC DNA]</scope>
    <source>
        <strain evidence="4 5">120613-1</strain>
    </source>
</reference>
<keyword evidence="5" id="KW-1185">Reference proteome</keyword>
<dbReference type="OrthoDB" id="5297549at2759"/>
<evidence type="ECO:0000313" key="4">
    <source>
        <dbReference type="EMBL" id="RPA98362.1"/>
    </source>
</evidence>
<feature type="compositionally biased region" description="Acidic residues" evidence="2">
    <location>
        <begin position="519"/>
        <end position="528"/>
    </location>
</feature>
<dbReference type="AlphaFoldDB" id="A0A3N4JJC6"/>
<gene>
    <name evidence="4" type="ORF">L873DRAFT_1808328</name>
</gene>
<dbReference type="EMBL" id="ML120396">
    <property type="protein sequence ID" value="RPA98362.1"/>
    <property type="molecule type" value="Genomic_DNA"/>
</dbReference>
<evidence type="ECO:0000256" key="1">
    <source>
        <dbReference type="ARBA" id="ARBA00007398"/>
    </source>
</evidence>
<feature type="domain" description="Asteroid" evidence="3">
    <location>
        <begin position="148"/>
        <end position="378"/>
    </location>
</feature>
<dbReference type="Proteomes" id="UP000276215">
    <property type="component" value="Unassembled WGS sequence"/>
</dbReference>
<dbReference type="PANTHER" id="PTHR15665:SF1">
    <property type="entry name" value="PROTEIN ASTEROID HOMOLOG 1"/>
    <property type="match status" value="1"/>
</dbReference>
<proteinExistence type="inferred from homology"/>
<evidence type="ECO:0000313" key="5">
    <source>
        <dbReference type="Proteomes" id="UP000276215"/>
    </source>
</evidence>
<protein>
    <recommendedName>
        <fullName evidence="3">Asteroid domain-containing protein</fullName>
    </recommendedName>
</protein>
<accession>A0A3N4JJC6</accession>
<dbReference type="InterPro" id="IPR029060">
    <property type="entry name" value="PIN-like_dom_sf"/>
</dbReference>
<dbReference type="InterPro" id="IPR026832">
    <property type="entry name" value="Asteroid"/>
</dbReference>
<dbReference type="InterPro" id="IPR039436">
    <property type="entry name" value="Asteroid_dom"/>
</dbReference>
<dbReference type="Gene3D" id="3.40.50.1010">
    <property type="entry name" value="5'-nuclease"/>
    <property type="match status" value="1"/>
</dbReference>
<dbReference type="STRING" id="1336337.A0A3N4JJC6"/>
<dbReference type="Pfam" id="PF12813">
    <property type="entry name" value="XPG_I_2"/>
    <property type="match status" value="1"/>
</dbReference>
<sequence>MGIRRLYTHLRPYAHRETLEPETKLFIDGPGLAHYVYDQCLNASSANVNNPWDTAPSYSLLKTAVLKYLRMLESCSAKIAKIYFDGDLPLKKRPTRISRLEEKVARLRTYHIAYSHTLPQCTERFAKEVEVFSEKAVYDQRTSPVPASPFMIIAMLAALVEGGYGERASTVPGEAEGYAARDAIAAGGVVLTGDSDLLLFRGEEGAPAWGIIMFKDLVVNFSTREISTPALFRPDEIAKEMQVDLAFLGYMITCDPHATFSTIKERCARVAERSKSGAVVGEMGRKWREFSAEYALPAGNGGRLIHARIAEVLCLRHTGSAGRKKEMFLPLLWEDTSRASAWDVAGEVRALAYSLLFPDEYSLEEVSRRGHGISGTPVLILRAKEAGEKLRALVQEARENWVGKYVLRQITQTFATRGQLPPSASILESSICLLSGSKSISTTPARWTWEKIQVLAMVQAGWYSLLLLSEVLKETGSEFEIVVPGVEVLDRRYFVDANPGVEDKALVKEVLEEYFSAAEQEDQDEDNGEMTVDTGKRESEEQDEEQDEDGWKEVGGKGQQKKKKKKKKVKEEADEVVVVGGGNMFAALAK</sequence>
<dbReference type="SUPFAM" id="SSF88723">
    <property type="entry name" value="PIN domain-like"/>
    <property type="match status" value="1"/>
</dbReference>
<organism evidence="4 5">
    <name type="scientific">Choiromyces venosus 120613-1</name>
    <dbReference type="NCBI Taxonomy" id="1336337"/>
    <lineage>
        <taxon>Eukaryota</taxon>
        <taxon>Fungi</taxon>
        <taxon>Dikarya</taxon>
        <taxon>Ascomycota</taxon>
        <taxon>Pezizomycotina</taxon>
        <taxon>Pezizomycetes</taxon>
        <taxon>Pezizales</taxon>
        <taxon>Tuberaceae</taxon>
        <taxon>Choiromyces</taxon>
    </lineage>
</organism>
<evidence type="ECO:0000259" key="3">
    <source>
        <dbReference type="Pfam" id="PF12813"/>
    </source>
</evidence>